<evidence type="ECO:0000313" key="3">
    <source>
        <dbReference type="EMBL" id="GJT53618.1"/>
    </source>
</evidence>
<gene>
    <name evidence="3" type="ORF">Tco_0988672</name>
</gene>
<keyword evidence="4" id="KW-1185">Reference proteome</keyword>
<evidence type="ECO:0000313" key="4">
    <source>
        <dbReference type="Proteomes" id="UP001151760"/>
    </source>
</evidence>
<reference evidence="3" key="2">
    <citation type="submission" date="2022-01" db="EMBL/GenBank/DDBJ databases">
        <authorList>
            <person name="Yamashiro T."/>
            <person name="Shiraishi A."/>
            <person name="Satake H."/>
            <person name="Nakayama K."/>
        </authorList>
    </citation>
    <scope>NUCLEOTIDE SEQUENCE</scope>
</reference>
<feature type="region of interest" description="Disordered" evidence="2">
    <location>
        <begin position="302"/>
        <end position="401"/>
    </location>
</feature>
<feature type="coiled-coil region" evidence="1">
    <location>
        <begin position="174"/>
        <end position="201"/>
    </location>
</feature>
<evidence type="ECO:0000256" key="2">
    <source>
        <dbReference type="SAM" id="MobiDB-lite"/>
    </source>
</evidence>
<name>A0ABQ5ES28_9ASTR</name>
<comment type="caution">
    <text evidence="3">The sequence shown here is derived from an EMBL/GenBank/DDBJ whole genome shotgun (WGS) entry which is preliminary data.</text>
</comment>
<dbReference type="Proteomes" id="UP001151760">
    <property type="component" value="Unassembled WGS sequence"/>
</dbReference>
<proteinExistence type="predicted"/>
<organism evidence="3 4">
    <name type="scientific">Tanacetum coccineum</name>
    <dbReference type="NCBI Taxonomy" id="301880"/>
    <lineage>
        <taxon>Eukaryota</taxon>
        <taxon>Viridiplantae</taxon>
        <taxon>Streptophyta</taxon>
        <taxon>Embryophyta</taxon>
        <taxon>Tracheophyta</taxon>
        <taxon>Spermatophyta</taxon>
        <taxon>Magnoliopsida</taxon>
        <taxon>eudicotyledons</taxon>
        <taxon>Gunneridae</taxon>
        <taxon>Pentapetalae</taxon>
        <taxon>asterids</taxon>
        <taxon>campanulids</taxon>
        <taxon>Asterales</taxon>
        <taxon>Asteraceae</taxon>
        <taxon>Asteroideae</taxon>
        <taxon>Anthemideae</taxon>
        <taxon>Anthemidinae</taxon>
        <taxon>Tanacetum</taxon>
    </lineage>
</organism>
<keyword evidence="1" id="KW-0175">Coiled coil</keyword>
<reference evidence="3" key="1">
    <citation type="journal article" date="2022" name="Int. J. Mol. Sci.">
        <title>Draft Genome of Tanacetum Coccineum: Genomic Comparison of Closely Related Tanacetum-Family Plants.</title>
        <authorList>
            <person name="Yamashiro T."/>
            <person name="Shiraishi A."/>
            <person name="Nakayama K."/>
            <person name="Satake H."/>
        </authorList>
    </citation>
    <scope>NUCLEOTIDE SEQUENCE</scope>
</reference>
<sequence length="401" mass="46734">MVEEVTSLKKDFKQKENKYLEEFLDMKALKEKVEDKLFKQDQSLQTVHMLCKPKPYYDEQRKVAIGYKNPLCLTHAKQVQPALYNEVIPFFKTLKEYFEGIQKALTKEMKETFEELEAEVDHNVVNRKYDEIERKNLLIENDNLIADCFSKEVFYIVTNSELNVSRFTEMHDAHTVVQARILELKAELSKLNDKIQKDDHTELIKHFSNLKVCYIDVSWPYDGSIDDLEVFGLRLEVDLGTVSRSWIIIGVFYLVDFSFDLLLTVIKAKDLELGTRRKLRLRMNFVKTLIIMANLPPLNNDPNVLEDEHAPAPEHAPIVPNPAPIQPNDYLADDDENPKEEPKEEKEPIPKQALVSPVGFAPQWIGWHDPNNNNGWLIEDDDEEEEIEAEDDEEEEEEEEV</sequence>
<feature type="compositionally biased region" description="Acidic residues" evidence="2">
    <location>
        <begin position="378"/>
        <end position="401"/>
    </location>
</feature>
<evidence type="ECO:0000256" key="1">
    <source>
        <dbReference type="SAM" id="Coils"/>
    </source>
</evidence>
<dbReference type="EMBL" id="BQNB010016603">
    <property type="protein sequence ID" value="GJT53618.1"/>
    <property type="molecule type" value="Genomic_DNA"/>
</dbReference>
<protein>
    <submittedName>
        <fullName evidence="3">Uncharacterized protein</fullName>
    </submittedName>
</protein>
<feature type="compositionally biased region" description="Basic and acidic residues" evidence="2">
    <location>
        <begin position="339"/>
        <end position="349"/>
    </location>
</feature>
<accession>A0ABQ5ES28</accession>